<dbReference type="InterPro" id="IPR012959">
    <property type="entry name" value="CPL_dom"/>
</dbReference>
<dbReference type="SMART" id="SM00025">
    <property type="entry name" value="Pumilio"/>
    <property type="match status" value="2"/>
</dbReference>
<name>A0A1X6N123_9APHY</name>
<protein>
    <recommendedName>
        <fullName evidence="5">CPL domain-containing protein</fullName>
    </recommendedName>
</protein>
<organism evidence="6 7">
    <name type="scientific">Postia placenta MAD-698-R-SB12</name>
    <dbReference type="NCBI Taxonomy" id="670580"/>
    <lineage>
        <taxon>Eukaryota</taxon>
        <taxon>Fungi</taxon>
        <taxon>Dikarya</taxon>
        <taxon>Basidiomycota</taxon>
        <taxon>Agaricomycotina</taxon>
        <taxon>Agaricomycetes</taxon>
        <taxon>Polyporales</taxon>
        <taxon>Adustoporiaceae</taxon>
        <taxon>Rhodonia</taxon>
    </lineage>
</organism>
<dbReference type="InterPro" id="IPR016024">
    <property type="entry name" value="ARM-type_fold"/>
</dbReference>
<dbReference type="AlphaFoldDB" id="A0A1X6N123"/>
<dbReference type="InterPro" id="IPR011989">
    <property type="entry name" value="ARM-like"/>
</dbReference>
<keyword evidence="7" id="KW-1185">Reference proteome</keyword>
<reference evidence="6 7" key="1">
    <citation type="submission" date="2017-04" db="EMBL/GenBank/DDBJ databases">
        <title>Genome Sequence of the Model Brown-Rot Fungus Postia placenta SB12.</title>
        <authorList>
            <consortium name="DOE Joint Genome Institute"/>
            <person name="Gaskell J."/>
            <person name="Kersten P."/>
            <person name="Larrondo L.F."/>
            <person name="Canessa P."/>
            <person name="Martinez D."/>
            <person name="Hibbett D."/>
            <person name="Schmoll M."/>
            <person name="Kubicek C.P."/>
            <person name="Martinez A.T."/>
            <person name="Yadav J."/>
            <person name="Master E."/>
            <person name="Magnuson J.K."/>
            <person name="James T."/>
            <person name="Yaver D."/>
            <person name="Berka R."/>
            <person name="Labutti K."/>
            <person name="Lipzen A."/>
            <person name="Aerts A."/>
            <person name="Barry K."/>
            <person name="Henrissat B."/>
            <person name="Blanchette R."/>
            <person name="Grigoriev I."/>
            <person name="Cullen D."/>
        </authorList>
    </citation>
    <scope>NUCLEOTIDE SEQUENCE [LARGE SCALE GENOMIC DNA]</scope>
    <source>
        <strain evidence="6 7">MAD-698-R-SB12</strain>
    </source>
</reference>
<gene>
    <name evidence="6" type="ORF">POSPLADRAFT_1142672</name>
</gene>
<feature type="repeat" description="Pumilio" evidence="3">
    <location>
        <begin position="132"/>
        <end position="168"/>
    </location>
</feature>
<dbReference type="Proteomes" id="UP000194127">
    <property type="component" value="Unassembled WGS sequence"/>
</dbReference>
<feature type="compositionally biased region" description="Acidic residues" evidence="4">
    <location>
        <begin position="44"/>
        <end position="64"/>
    </location>
</feature>
<dbReference type="GO" id="GO:0006417">
    <property type="term" value="P:regulation of translation"/>
    <property type="evidence" value="ECO:0007669"/>
    <property type="project" value="TreeGrafter"/>
</dbReference>
<evidence type="ECO:0000259" key="5">
    <source>
        <dbReference type="Pfam" id="PF08144"/>
    </source>
</evidence>
<feature type="compositionally biased region" description="Basic and acidic residues" evidence="4">
    <location>
        <begin position="20"/>
        <end position="29"/>
    </location>
</feature>
<evidence type="ECO:0000256" key="4">
    <source>
        <dbReference type="SAM" id="MobiDB-lite"/>
    </source>
</evidence>
<dbReference type="Gene3D" id="1.25.10.10">
    <property type="entry name" value="Leucine-rich Repeat Variant"/>
    <property type="match status" value="1"/>
</dbReference>
<keyword evidence="2" id="KW-0694">RNA-binding</keyword>
<dbReference type="PANTHER" id="PTHR13389:SF0">
    <property type="entry name" value="PUMILIO HOMOLOG 3"/>
    <property type="match status" value="1"/>
</dbReference>
<accession>A0A1X6N123</accession>
<dbReference type="OrthoDB" id="497380at2759"/>
<dbReference type="InterPro" id="IPR001313">
    <property type="entry name" value="Pumilio_RNA-bd_rpt"/>
</dbReference>
<dbReference type="PANTHER" id="PTHR13389">
    <property type="entry name" value="PUMILIO HOMOLOG 3"/>
    <property type="match status" value="1"/>
</dbReference>
<evidence type="ECO:0000256" key="1">
    <source>
        <dbReference type="ARBA" id="ARBA00022737"/>
    </source>
</evidence>
<dbReference type="RefSeq" id="XP_024339088.1">
    <property type="nucleotide sequence ID" value="XM_024485457.1"/>
</dbReference>
<evidence type="ECO:0000313" key="6">
    <source>
        <dbReference type="EMBL" id="OSX62294.1"/>
    </source>
</evidence>
<dbReference type="GO" id="GO:0005730">
    <property type="term" value="C:nucleolus"/>
    <property type="evidence" value="ECO:0007669"/>
    <property type="project" value="TreeGrafter"/>
</dbReference>
<dbReference type="EMBL" id="KZ110597">
    <property type="protein sequence ID" value="OSX62294.1"/>
    <property type="molecule type" value="Genomic_DNA"/>
</dbReference>
<evidence type="ECO:0000313" key="7">
    <source>
        <dbReference type="Proteomes" id="UP000194127"/>
    </source>
</evidence>
<feature type="compositionally biased region" description="Basic and acidic residues" evidence="4">
    <location>
        <begin position="77"/>
        <end position="96"/>
    </location>
</feature>
<sequence length="646" mass="71575">MAPGKKRQAASQAGPKTKKLQLEKTPADKGKKRSQPITRPLQEETLDNSDESDGDEPDEEEVIVEGEAQPAVAKDPNAARESHKAQKVLHEQRKASKPHFDTLAQAKSAWRLAHQKSLPKAERTKYINQLMDVIRGHVIDIVFKHDASRIVQTVVRYGGEKERNEIASELKGRFKELAQNKYSKSLNTTRVPGISPPFTSPPVLADAFELYTNAYERSMLLRDFYGKEASLFTVTAGSEEEKERSKKGLKGILEGVEGERRKRIMAALKDNLMSIFNNPDKGAVSHAIVHRALWEYLSTVNTIEDEAEQEKLRREIFESCQDVLAEMVHTKDGSRSVRELIVRGTAKDRKHIVKAIKPHVERMCKDDEAQLVLFTALDVIEYALRHPVSAHFAHAFHSDTKLTAKSLVSDVISSATSLYQSSQGRRSLIYLVAPRTRRHFTPAQINLLAEIDSVRAQTSKKDSDVRCAEIRRAASDGLLSWIAENGAAISRDTGGCLVVCEVMLYAEGDKSAASETLLKALSATCPAPDPAHPHPISLPHTSRMYKTLLQGGHFSHTTRTIEPAALWSARDFATKFVEIVGRDVIVAMARDEGAFVVAALCEQLAASDAEEKKTLHSWFTKGVKKEIEDAAGKGSSVLLQSLKALD</sequence>
<dbReference type="STRING" id="670580.A0A1X6N123"/>
<feature type="region of interest" description="Disordered" evidence="4">
    <location>
        <begin position="1"/>
        <end position="96"/>
    </location>
</feature>
<dbReference type="Pfam" id="PF08144">
    <property type="entry name" value="CPL"/>
    <property type="match status" value="1"/>
</dbReference>
<keyword evidence="1" id="KW-0677">Repeat</keyword>
<feature type="domain" description="CPL" evidence="5">
    <location>
        <begin position="422"/>
        <end position="557"/>
    </location>
</feature>
<evidence type="ECO:0000256" key="3">
    <source>
        <dbReference type="PROSITE-ProRule" id="PRU00317"/>
    </source>
</evidence>
<dbReference type="InterPro" id="IPR040059">
    <property type="entry name" value="PUM3"/>
</dbReference>
<dbReference type="PROSITE" id="PS50302">
    <property type="entry name" value="PUM"/>
    <property type="match status" value="1"/>
</dbReference>
<proteinExistence type="predicted"/>
<evidence type="ECO:0000256" key="2">
    <source>
        <dbReference type="ARBA" id="ARBA00022884"/>
    </source>
</evidence>
<dbReference type="SUPFAM" id="SSF48371">
    <property type="entry name" value="ARM repeat"/>
    <property type="match status" value="1"/>
</dbReference>
<dbReference type="GO" id="GO:0003729">
    <property type="term" value="F:mRNA binding"/>
    <property type="evidence" value="ECO:0007669"/>
    <property type="project" value="TreeGrafter"/>
</dbReference>
<dbReference type="GeneID" id="36330406"/>